<dbReference type="Pfam" id="PF00004">
    <property type="entry name" value="AAA"/>
    <property type="match status" value="1"/>
</dbReference>
<dbReference type="RefSeq" id="WP_011509404.1">
    <property type="nucleotide sequence ID" value="NC_007964.1"/>
</dbReference>
<dbReference type="KEGG" id="nha:Nham_0827"/>
<protein>
    <submittedName>
        <fullName evidence="5">AAA ATPase, central region</fullName>
    </submittedName>
</protein>
<dbReference type="SUPFAM" id="SSF52540">
    <property type="entry name" value="P-loop containing nucleoside triphosphate hydrolases"/>
    <property type="match status" value="1"/>
</dbReference>
<evidence type="ECO:0000256" key="2">
    <source>
        <dbReference type="ARBA" id="ARBA00022741"/>
    </source>
</evidence>
<evidence type="ECO:0000256" key="1">
    <source>
        <dbReference type="ARBA" id="ARBA00006914"/>
    </source>
</evidence>
<dbReference type="InterPro" id="IPR003593">
    <property type="entry name" value="AAA+_ATPase"/>
</dbReference>
<keyword evidence="3" id="KW-0067">ATP-binding</keyword>
<dbReference type="PANTHER" id="PTHR23073">
    <property type="entry name" value="26S PROTEASOME REGULATORY SUBUNIT"/>
    <property type="match status" value="1"/>
</dbReference>
<evidence type="ECO:0000259" key="4">
    <source>
        <dbReference type="SMART" id="SM00382"/>
    </source>
</evidence>
<dbReference type="SMART" id="SM00382">
    <property type="entry name" value="AAA"/>
    <property type="match status" value="1"/>
</dbReference>
<dbReference type="CDD" id="cd19481">
    <property type="entry name" value="RecA-like_protease"/>
    <property type="match status" value="1"/>
</dbReference>
<dbReference type="AlphaFoldDB" id="Q1QPZ4"/>
<proteinExistence type="inferred from homology"/>
<gene>
    <name evidence="5" type="ordered locus">Nham_0827</name>
</gene>
<dbReference type="InterPro" id="IPR050221">
    <property type="entry name" value="26S_Proteasome_ATPase"/>
</dbReference>
<dbReference type="InterPro" id="IPR003959">
    <property type="entry name" value="ATPase_AAA_core"/>
</dbReference>
<dbReference type="InterPro" id="IPR027417">
    <property type="entry name" value="P-loop_NTPase"/>
</dbReference>
<dbReference type="GO" id="GO:0016887">
    <property type="term" value="F:ATP hydrolysis activity"/>
    <property type="evidence" value="ECO:0007669"/>
    <property type="project" value="InterPro"/>
</dbReference>
<dbReference type="eggNOG" id="COG0464">
    <property type="taxonomic scope" value="Bacteria"/>
</dbReference>
<dbReference type="EMBL" id="CP000319">
    <property type="protein sequence ID" value="ABE61703.1"/>
    <property type="molecule type" value="Genomic_DNA"/>
</dbReference>
<evidence type="ECO:0000313" key="5">
    <source>
        <dbReference type="EMBL" id="ABE61703.1"/>
    </source>
</evidence>
<sequence>MSEAAGFAANNSAYLQAGLHWLRALLADRARPSLSLVPMEKSAPPRRRRFFGVDLRPDDSAAAPELLARPTQDSATAAAAKFEEAAGLEPRPALVVLAERFGLTTFERNILLLCAAMEIDPHLPALIAEAQHVPAGAAPTFGLALELFEDPSWDALAPARPLRRHQLVEVYQSGVASLIAAPLRIDERIAAYIKGLNYLDERLLAIAEPVPPPASLPASQEALARRIELWVAHGAPATCIELIGRNRVSKREVAAAALAAVGINLLAIPFSQLPREAEGIERFASLWARETQLMPIALLVAPPEPMGMETGDGVRPTPQWNWLLRLPGIVMLDMPSPGAESSAHLIEIAPPTIAERRALWAAAWPEDGPPDGASLERLAGEFALPASRIRLAVKATAVESGGPPEIGQLWTWCVTHAGGALEGLAERLVPRATIDEVKVPERDREQLDRLIRHARSRGIALDTYGFSAIASRGLGLAALFHGESGTGKTMAAEAVAHELGLALFRVDLASVMSKYIGDTTKKLRSIFDAAEGGGIMLLFDEADAVFGKRSEVKDSHDRFANIDINYLLTRMEAFGGITILATNMKHALDPAFLRRLRFVISFSFPGVAEREAIWRGVFPPDAPMEALDYPALARFPLTGGSIFNAALGAAHEAAAEGKPIAMRHILIVVRAELQKMERPVPEREFAPLREISGGASP</sequence>
<keyword evidence="2" id="KW-0547">Nucleotide-binding</keyword>
<dbReference type="Gene3D" id="3.40.50.300">
    <property type="entry name" value="P-loop containing nucleotide triphosphate hydrolases"/>
    <property type="match status" value="1"/>
</dbReference>
<reference evidence="5 6" key="1">
    <citation type="submission" date="2006-03" db="EMBL/GenBank/DDBJ databases">
        <title>Complete sequence of chromosome of Nitrobacter hamburgensis X14.</title>
        <authorList>
            <consortium name="US DOE Joint Genome Institute"/>
            <person name="Copeland A."/>
            <person name="Lucas S."/>
            <person name="Lapidus A."/>
            <person name="Barry K."/>
            <person name="Detter J.C."/>
            <person name="Glavina del Rio T."/>
            <person name="Hammon N."/>
            <person name="Israni S."/>
            <person name="Dalin E."/>
            <person name="Tice H."/>
            <person name="Pitluck S."/>
            <person name="Chain P."/>
            <person name="Malfatti S."/>
            <person name="Shin M."/>
            <person name="Vergez L."/>
            <person name="Schmutz J."/>
            <person name="Larimer F."/>
            <person name="Land M."/>
            <person name="Hauser L."/>
            <person name="Kyrpides N."/>
            <person name="Ivanova N."/>
            <person name="Ward B."/>
            <person name="Arp D."/>
            <person name="Klotz M."/>
            <person name="Stein L."/>
            <person name="O'Mullan G."/>
            <person name="Starkenburg S."/>
            <person name="Sayavedra L."/>
            <person name="Poret-Peterson A.T."/>
            <person name="Gentry M.E."/>
            <person name="Bruce D."/>
            <person name="Richardson P."/>
        </authorList>
    </citation>
    <scope>NUCLEOTIDE SEQUENCE [LARGE SCALE GENOMIC DNA]</scope>
    <source>
        <strain evidence="6">DSM 10229 / NCIMB 13809 / X14</strain>
    </source>
</reference>
<dbReference type="Pfam" id="PF22977">
    <property type="entry name" value="WHD"/>
    <property type="match status" value="1"/>
</dbReference>
<dbReference type="OrthoDB" id="7438987at2"/>
<dbReference type="GO" id="GO:0005524">
    <property type="term" value="F:ATP binding"/>
    <property type="evidence" value="ECO:0007669"/>
    <property type="project" value="UniProtKB-KW"/>
</dbReference>
<evidence type="ECO:0000256" key="3">
    <source>
        <dbReference type="ARBA" id="ARBA00022840"/>
    </source>
</evidence>
<keyword evidence="6" id="KW-1185">Reference proteome</keyword>
<name>Q1QPZ4_NITHX</name>
<dbReference type="HOGENOM" id="CLU_016564_1_0_5"/>
<organism evidence="5 6">
    <name type="scientific">Nitrobacter hamburgensis (strain DSM 10229 / NCIMB 13809 / X14)</name>
    <dbReference type="NCBI Taxonomy" id="323097"/>
    <lineage>
        <taxon>Bacteria</taxon>
        <taxon>Pseudomonadati</taxon>
        <taxon>Pseudomonadota</taxon>
        <taxon>Alphaproteobacteria</taxon>
        <taxon>Hyphomicrobiales</taxon>
        <taxon>Nitrobacteraceae</taxon>
        <taxon>Nitrobacter</taxon>
    </lineage>
</organism>
<dbReference type="InterPro" id="IPR054472">
    <property type="entry name" value="WHD"/>
</dbReference>
<accession>Q1QPZ4</accession>
<feature type="domain" description="AAA+ ATPase" evidence="4">
    <location>
        <begin position="474"/>
        <end position="602"/>
    </location>
</feature>
<comment type="similarity">
    <text evidence="1">Belongs to the AAA ATPase family.</text>
</comment>
<dbReference type="STRING" id="323097.Nham_0827"/>
<dbReference type="Proteomes" id="UP000001953">
    <property type="component" value="Chromosome"/>
</dbReference>
<evidence type="ECO:0000313" key="6">
    <source>
        <dbReference type="Proteomes" id="UP000001953"/>
    </source>
</evidence>